<evidence type="ECO:0000256" key="7">
    <source>
        <dbReference type="SAM" id="Phobius"/>
    </source>
</evidence>
<organism evidence="9 10">
    <name type="scientific">Microlunatus sagamiharensis</name>
    <dbReference type="NCBI Taxonomy" id="546874"/>
    <lineage>
        <taxon>Bacteria</taxon>
        <taxon>Bacillati</taxon>
        <taxon>Actinomycetota</taxon>
        <taxon>Actinomycetes</taxon>
        <taxon>Propionibacteriales</taxon>
        <taxon>Propionibacteriaceae</taxon>
        <taxon>Microlunatus</taxon>
    </lineage>
</organism>
<keyword evidence="5 7" id="KW-0472">Membrane</keyword>
<dbReference type="Proteomes" id="UP000198825">
    <property type="component" value="Chromosome I"/>
</dbReference>
<keyword evidence="2" id="KW-1003">Cell membrane</keyword>
<feature type="region of interest" description="Disordered" evidence="6">
    <location>
        <begin position="183"/>
        <end position="213"/>
    </location>
</feature>
<dbReference type="Pfam" id="PF04024">
    <property type="entry name" value="PspC"/>
    <property type="match status" value="1"/>
</dbReference>
<dbReference type="GO" id="GO:0005886">
    <property type="term" value="C:plasma membrane"/>
    <property type="evidence" value="ECO:0007669"/>
    <property type="project" value="UniProtKB-SubCell"/>
</dbReference>
<evidence type="ECO:0000313" key="9">
    <source>
        <dbReference type="EMBL" id="SDU80541.1"/>
    </source>
</evidence>
<keyword evidence="4 7" id="KW-1133">Transmembrane helix</keyword>
<feature type="transmembrane region" description="Helical" evidence="7">
    <location>
        <begin position="326"/>
        <end position="346"/>
    </location>
</feature>
<dbReference type="InterPro" id="IPR052027">
    <property type="entry name" value="PspC"/>
</dbReference>
<feature type="compositionally biased region" description="Pro residues" evidence="6">
    <location>
        <begin position="146"/>
        <end position="165"/>
    </location>
</feature>
<evidence type="ECO:0000313" key="10">
    <source>
        <dbReference type="Proteomes" id="UP000198825"/>
    </source>
</evidence>
<name>A0A1H2LIY7_9ACTN</name>
<dbReference type="RefSeq" id="WP_172825723.1">
    <property type="nucleotide sequence ID" value="NZ_LT629799.1"/>
</dbReference>
<evidence type="ECO:0000256" key="6">
    <source>
        <dbReference type="SAM" id="MobiDB-lite"/>
    </source>
</evidence>
<evidence type="ECO:0000256" key="3">
    <source>
        <dbReference type="ARBA" id="ARBA00022692"/>
    </source>
</evidence>
<evidence type="ECO:0000256" key="2">
    <source>
        <dbReference type="ARBA" id="ARBA00022475"/>
    </source>
</evidence>
<dbReference type="InterPro" id="IPR007168">
    <property type="entry name" value="Phageshock_PspC_N"/>
</dbReference>
<keyword evidence="3 7" id="KW-0812">Transmembrane</keyword>
<feature type="transmembrane region" description="Helical" evidence="7">
    <location>
        <begin position="36"/>
        <end position="59"/>
    </location>
</feature>
<comment type="subcellular location">
    <subcellularLocation>
        <location evidence="1">Cell membrane</location>
        <topology evidence="1">Single-pass membrane protein</topology>
    </subcellularLocation>
</comment>
<evidence type="ECO:0000256" key="5">
    <source>
        <dbReference type="ARBA" id="ARBA00023136"/>
    </source>
</evidence>
<keyword evidence="10" id="KW-1185">Reference proteome</keyword>
<evidence type="ECO:0000256" key="4">
    <source>
        <dbReference type="ARBA" id="ARBA00022989"/>
    </source>
</evidence>
<feature type="region of interest" description="Disordered" evidence="6">
    <location>
        <begin position="131"/>
        <end position="165"/>
    </location>
</feature>
<dbReference type="EMBL" id="LT629799">
    <property type="protein sequence ID" value="SDU80541.1"/>
    <property type="molecule type" value="Genomic_DNA"/>
</dbReference>
<protein>
    <submittedName>
        <fullName evidence="9">Phage shock protein PspC (Stress-responsive transcriptional regulator)</fullName>
    </submittedName>
</protein>
<sequence length="469" mass="47698">MSSTWGFQRSASDAKLAGVCGGVAARWGVDPVLVRVGAVLLALTGGIGVVLYLAGWLLLQVEGTGRAAVDDLFGGAAARWPRELWVTLVVVASILAFATFGAVSPFGVAPALALAAVWWFGFHRPRARRARQDAARSASSTGPAGPGAPYPVAPPPLPFTGPPTPFTQAATAWQARVTQVRQGAWTPGPGQAPPDDSTWNPIPAAPPTASTPVHVSAPLPGPVPTSAQPDPEELARAAFLAQPDPVGLYAEPEPAPLVRPGTTLAARRLRLATVTALGLTWLGLGVADALGVAVGPAVYAASGLLVVALGLVAATRLGRARGLLPIGVLLALAAVITSGLLGPTLAEPAREASRLIDHPVAYTSVADFPATGDRLDVGDLDVDLTGLTLTGDATYTAVVDTGRVVVRTPPGVGVVLDYAVDTGSVDAYGGRVADGTPGDGRRVLVPTATGQRTLTLDLTVDTGAIEVRA</sequence>
<proteinExistence type="predicted"/>
<evidence type="ECO:0000259" key="8">
    <source>
        <dbReference type="Pfam" id="PF04024"/>
    </source>
</evidence>
<dbReference type="STRING" id="546874.SAMN04488544_0206"/>
<feature type="domain" description="Phage shock protein PspC N-terminal" evidence="8">
    <location>
        <begin position="7"/>
        <end position="60"/>
    </location>
</feature>
<feature type="transmembrane region" description="Helical" evidence="7">
    <location>
        <begin position="80"/>
        <end position="100"/>
    </location>
</feature>
<dbReference type="PANTHER" id="PTHR33885">
    <property type="entry name" value="PHAGE SHOCK PROTEIN C"/>
    <property type="match status" value="1"/>
</dbReference>
<dbReference type="PANTHER" id="PTHR33885:SF3">
    <property type="entry name" value="PHAGE SHOCK PROTEIN C"/>
    <property type="match status" value="1"/>
</dbReference>
<accession>A0A1H2LIY7</accession>
<feature type="transmembrane region" description="Helical" evidence="7">
    <location>
        <begin position="269"/>
        <end position="287"/>
    </location>
</feature>
<dbReference type="AlphaFoldDB" id="A0A1H2LIY7"/>
<feature type="transmembrane region" description="Helical" evidence="7">
    <location>
        <begin position="293"/>
        <end position="314"/>
    </location>
</feature>
<reference evidence="10" key="1">
    <citation type="submission" date="2016-10" db="EMBL/GenBank/DDBJ databases">
        <authorList>
            <person name="Varghese N."/>
            <person name="Submissions S."/>
        </authorList>
    </citation>
    <scope>NUCLEOTIDE SEQUENCE [LARGE SCALE GENOMIC DNA]</scope>
    <source>
        <strain evidence="10">DSM 21743</strain>
    </source>
</reference>
<gene>
    <name evidence="9" type="ORF">SAMN04488544_0206</name>
</gene>
<evidence type="ECO:0000256" key="1">
    <source>
        <dbReference type="ARBA" id="ARBA00004162"/>
    </source>
</evidence>